<organism evidence="1 2">
    <name type="scientific">Pelosinus propionicus DSM 13327</name>
    <dbReference type="NCBI Taxonomy" id="1123291"/>
    <lineage>
        <taxon>Bacteria</taxon>
        <taxon>Bacillati</taxon>
        <taxon>Bacillota</taxon>
        <taxon>Negativicutes</taxon>
        <taxon>Selenomonadales</taxon>
        <taxon>Sporomusaceae</taxon>
        <taxon>Pelosinus</taxon>
    </lineage>
</organism>
<gene>
    <name evidence="1" type="ORF">SAMN04490355_10369</name>
</gene>
<dbReference type="InterPro" id="IPR051159">
    <property type="entry name" value="Hexapeptide_acetyltransf"/>
</dbReference>
<dbReference type="OrthoDB" id="9801697at2"/>
<proteinExistence type="predicted"/>
<dbReference type="PANTHER" id="PTHR23416:SF78">
    <property type="entry name" value="LIPOPOLYSACCHARIDE BIOSYNTHESIS O-ACETYL TRANSFERASE WBBJ-RELATED"/>
    <property type="match status" value="1"/>
</dbReference>
<evidence type="ECO:0000313" key="2">
    <source>
        <dbReference type="Proteomes" id="UP000199520"/>
    </source>
</evidence>
<dbReference type="STRING" id="1123291.SAMN04490355_10369"/>
<keyword evidence="1" id="KW-0808">Transferase</keyword>
<dbReference type="Proteomes" id="UP000199520">
    <property type="component" value="Unassembled WGS sequence"/>
</dbReference>
<accession>A0A1I4MPB3</accession>
<dbReference type="Gene3D" id="2.160.10.10">
    <property type="entry name" value="Hexapeptide repeat proteins"/>
    <property type="match status" value="1"/>
</dbReference>
<keyword evidence="2" id="KW-1185">Reference proteome</keyword>
<sequence length="209" mass="24006">MKKILKVILRIIYLFILKHIWFLRPIYETRGTTHEISLKMWFIQKVIGIHRNVPWPVHHTMYIGGVQNIKMGVGSSLGDNKEIYVQAIGKIEIGDYTRIAAYSRLLCSNHNIYDHREHIEGKILIGRYCWLGIGCTILPNVILGDHTIVGAGAVVTKSFPDGYCVVAGNPAKVVKYLDRDKCIEYKHEHEYVGYTRKDKLKESDTFYNG</sequence>
<dbReference type="SUPFAM" id="SSF51161">
    <property type="entry name" value="Trimeric LpxA-like enzymes"/>
    <property type="match status" value="1"/>
</dbReference>
<dbReference type="EMBL" id="FOTS01000036">
    <property type="protein sequence ID" value="SFM05068.1"/>
    <property type="molecule type" value="Genomic_DNA"/>
</dbReference>
<dbReference type="Pfam" id="PF00132">
    <property type="entry name" value="Hexapep"/>
    <property type="match status" value="1"/>
</dbReference>
<dbReference type="AlphaFoldDB" id="A0A1I4MPB3"/>
<dbReference type="GO" id="GO:0016740">
    <property type="term" value="F:transferase activity"/>
    <property type="evidence" value="ECO:0007669"/>
    <property type="project" value="UniProtKB-KW"/>
</dbReference>
<reference evidence="2" key="1">
    <citation type="submission" date="2016-10" db="EMBL/GenBank/DDBJ databases">
        <authorList>
            <person name="Varghese N."/>
            <person name="Submissions S."/>
        </authorList>
    </citation>
    <scope>NUCLEOTIDE SEQUENCE [LARGE SCALE GENOMIC DNA]</scope>
    <source>
        <strain evidence="2">DSM 13327</strain>
    </source>
</reference>
<dbReference type="InterPro" id="IPR001451">
    <property type="entry name" value="Hexapep"/>
</dbReference>
<dbReference type="RefSeq" id="WP_090940116.1">
    <property type="nucleotide sequence ID" value="NZ_FOTS01000036.1"/>
</dbReference>
<dbReference type="PANTHER" id="PTHR23416">
    <property type="entry name" value="SIALIC ACID SYNTHASE-RELATED"/>
    <property type="match status" value="1"/>
</dbReference>
<dbReference type="InterPro" id="IPR011004">
    <property type="entry name" value="Trimer_LpxA-like_sf"/>
</dbReference>
<evidence type="ECO:0000313" key="1">
    <source>
        <dbReference type="EMBL" id="SFM05068.1"/>
    </source>
</evidence>
<dbReference type="CDD" id="cd04647">
    <property type="entry name" value="LbH_MAT_like"/>
    <property type="match status" value="1"/>
</dbReference>
<name>A0A1I4MPB3_9FIRM</name>
<protein>
    <submittedName>
        <fullName evidence="1">Transferase hexapeptide (Six repeat-containing protein)</fullName>
    </submittedName>
</protein>